<proteinExistence type="predicted"/>
<evidence type="ECO:0000256" key="1">
    <source>
        <dbReference type="SAM" id="MobiDB-lite"/>
    </source>
</evidence>
<reference evidence="2 3" key="1">
    <citation type="journal article" date="2019" name="Emerg. Microbes Infect.">
        <title>Comprehensive subspecies identification of 175 nontuberculous mycobacteria species based on 7547 genomic profiles.</title>
        <authorList>
            <person name="Matsumoto Y."/>
            <person name="Kinjo T."/>
            <person name="Motooka D."/>
            <person name="Nabeya D."/>
            <person name="Jung N."/>
            <person name="Uechi K."/>
            <person name="Horii T."/>
            <person name="Iida T."/>
            <person name="Fujita J."/>
            <person name="Nakamura S."/>
        </authorList>
    </citation>
    <scope>NUCLEOTIDE SEQUENCE [LARGE SCALE GENOMIC DNA]</scope>
    <source>
        <strain evidence="2 3">JCM 15657</strain>
    </source>
</reference>
<feature type="region of interest" description="Disordered" evidence="1">
    <location>
        <begin position="1"/>
        <end position="49"/>
    </location>
</feature>
<protein>
    <submittedName>
        <fullName evidence="2">Uncharacterized protein</fullName>
    </submittedName>
</protein>
<feature type="compositionally biased region" description="Basic and acidic residues" evidence="1">
    <location>
        <begin position="24"/>
        <end position="39"/>
    </location>
</feature>
<evidence type="ECO:0000313" key="2">
    <source>
        <dbReference type="EMBL" id="BBX95908.1"/>
    </source>
</evidence>
<gene>
    <name evidence="2" type="ORF">MLAC_12020</name>
</gene>
<sequence>MLAAPQAGVGRIDTDYCDAAAGGHRGEPVPETPSRDTRDGAPQPLPTLPAAQCFASGGAGIGEIEVLHRDCAAVVVHGKVEQRGNRGSNPPIAARSG</sequence>
<name>A0A7I7NHJ3_9MYCO</name>
<evidence type="ECO:0000313" key="3">
    <source>
        <dbReference type="Proteomes" id="UP000466396"/>
    </source>
</evidence>
<dbReference type="EMBL" id="AP022581">
    <property type="protein sequence ID" value="BBX95908.1"/>
    <property type="molecule type" value="Genomic_DNA"/>
</dbReference>
<dbReference type="AlphaFoldDB" id="A0A7I7NHJ3"/>
<organism evidence="2 3">
    <name type="scientific">Mycobacterium lacus</name>
    <dbReference type="NCBI Taxonomy" id="169765"/>
    <lineage>
        <taxon>Bacteria</taxon>
        <taxon>Bacillati</taxon>
        <taxon>Actinomycetota</taxon>
        <taxon>Actinomycetes</taxon>
        <taxon>Mycobacteriales</taxon>
        <taxon>Mycobacteriaceae</taxon>
        <taxon>Mycobacterium</taxon>
    </lineage>
</organism>
<accession>A0A7I7NHJ3</accession>
<keyword evidence="3" id="KW-1185">Reference proteome</keyword>
<dbReference type="KEGG" id="mlj:MLAC_12020"/>
<dbReference type="Proteomes" id="UP000466396">
    <property type="component" value="Chromosome"/>
</dbReference>